<reference evidence="1 2" key="1">
    <citation type="submission" date="2018-09" db="EMBL/GenBank/DDBJ databases">
        <title>Genome sequencing of Aeromonas veronii MS-17-88.</title>
        <authorList>
            <person name="Tekedar H.C."/>
            <person name="Arick M.A."/>
            <person name="Hsu C.-Y."/>
            <person name="Thrash A."/>
            <person name="Karsi A."/>
            <person name="Lawrence M.L."/>
            <person name="Abdelhamed H."/>
        </authorList>
    </citation>
    <scope>NUCLEOTIDE SEQUENCE [LARGE SCALE GENOMIC DNA]</scope>
    <source>
        <strain evidence="1 2">MS 17-88</strain>
    </source>
</reference>
<dbReference type="EMBL" id="RAWX01000002">
    <property type="protein sequence ID" value="RKJ89764.1"/>
    <property type="molecule type" value="Genomic_DNA"/>
</dbReference>
<comment type="caution">
    <text evidence="1">The sequence shown here is derived from an EMBL/GenBank/DDBJ whole genome shotgun (WGS) entry which is preliminary data.</text>
</comment>
<evidence type="ECO:0000313" key="1">
    <source>
        <dbReference type="EMBL" id="RKJ89764.1"/>
    </source>
</evidence>
<sequence>MIEFEQDDGYPMQTIKLPIPLPVEMLPGWLMELAHVVEYHPHHGVYADYQTVVRFKPETYRQILRAEIFVIEVAKICDEEHQRMQQVQGENHERE</sequence>
<proteinExistence type="predicted"/>
<name>A0A3A9IS46_AERVE</name>
<gene>
    <name evidence="1" type="ORF">D6R50_11040</name>
</gene>
<dbReference type="RefSeq" id="WP_120415085.1">
    <property type="nucleotide sequence ID" value="NZ_RAWX01000002.1"/>
</dbReference>
<evidence type="ECO:0000313" key="2">
    <source>
        <dbReference type="Proteomes" id="UP000281725"/>
    </source>
</evidence>
<protein>
    <submittedName>
        <fullName evidence="1">Uncharacterized protein</fullName>
    </submittedName>
</protein>
<organism evidence="1 2">
    <name type="scientific">Aeromonas veronii</name>
    <dbReference type="NCBI Taxonomy" id="654"/>
    <lineage>
        <taxon>Bacteria</taxon>
        <taxon>Pseudomonadati</taxon>
        <taxon>Pseudomonadota</taxon>
        <taxon>Gammaproteobacteria</taxon>
        <taxon>Aeromonadales</taxon>
        <taxon>Aeromonadaceae</taxon>
        <taxon>Aeromonas</taxon>
    </lineage>
</organism>
<dbReference type="AlphaFoldDB" id="A0A3A9IS46"/>
<dbReference type="Proteomes" id="UP000281725">
    <property type="component" value="Unassembled WGS sequence"/>
</dbReference>
<accession>A0A3A9IS46</accession>